<name>A0A0C9SEL1_AMBAM</name>
<keyword evidence="1" id="KW-0732">Signal</keyword>
<evidence type="ECO:0000256" key="1">
    <source>
        <dbReference type="SAM" id="SignalP"/>
    </source>
</evidence>
<organism evidence="2">
    <name type="scientific">Amblyomma americanum</name>
    <name type="common">Lone star tick</name>
    <dbReference type="NCBI Taxonomy" id="6943"/>
    <lineage>
        <taxon>Eukaryota</taxon>
        <taxon>Metazoa</taxon>
        <taxon>Ecdysozoa</taxon>
        <taxon>Arthropoda</taxon>
        <taxon>Chelicerata</taxon>
        <taxon>Arachnida</taxon>
        <taxon>Acari</taxon>
        <taxon>Parasitiformes</taxon>
        <taxon>Ixodida</taxon>
        <taxon>Ixodoidea</taxon>
        <taxon>Ixodidae</taxon>
        <taxon>Amblyomminae</taxon>
        <taxon>Amblyomma</taxon>
    </lineage>
</organism>
<dbReference type="AlphaFoldDB" id="A0A0C9SEL1"/>
<protein>
    <submittedName>
        <fullName evidence="2">Putative secreted protein</fullName>
    </submittedName>
</protein>
<sequence>MHTEPVLCYCALFAFLVALTVLCAKTVRTYHMCRGEFIWNRFIYCVVFAECCSPLQQGLNSVIFRLRDWVDYPLVQCTYSVYMPSQICLLPGGCAAVVP</sequence>
<feature type="signal peptide" evidence="1">
    <location>
        <begin position="1"/>
        <end position="24"/>
    </location>
</feature>
<proteinExistence type="evidence at transcript level"/>
<reference evidence="2" key="1">
    <citation type="journal article" date="2015" name="PLoS ONE">
        <title>An Insight into the Sialome of the Lone Star Tick, Amblyomma americanum, with a Glimpse on Its Time Dependent Gene Expression.</title>
        <authorList>
            <person name="Karim S."/>
            <person name="Ribeiro J.M."/>
        </authorList>
    </citation>
    <scope>NUCLEOTIDE SEQUENCE</scope>
    <source>
        <tissue evidence="2">Salivary gland</tissue>
    </source>
</reference>
<evidence type="ECO:0000313" key="2">
    <source>
        <dbReference type="EMBL" id="JAG91608.1"/>
    </source>
</evidence>
<feature type="chain" id="PRO_5002219837" evidence="1">
    <location>
        <begin position="25"/>
        <end position="99"/>
    </location>
</feature>
<accession>A0A0C9SEL1</accession>
<dbReference type="EMBL" id="GBZX01001132">
    <property type="protein sequence ID" value="JAG91608.1"/>
    <property type="molecule type" value="mRNA"/>
</dbReference>